<evidence type="ECO:0000256" key="4">
    <source>
        <dbReference type="ARBA" id="ARBA00023136"/>
    </source>
</evidence>
<sequence>MSLRRFAHANTATNGFGSPNKSASSSAQTSPNVASPPRTPVNRGRTSLVYSPSATPSRYSAVPFDWDAARTRKPPPYASPLSAKKPKPRKSEGGAPVRRVVRKKSLVERITSIPSTIAFQLSLFPHNVPLPKPETSAILSGGLLHFLHLCVRISRIQKVPDSDLGWEDMYREGEDEPWFDWTIPTSLLLIAAAMGNAMYLFTRVRIYRLYNQPDPVSSPHAKFVPMDLDFSPLEPPSAISRIRSASWKAFVAFWRFLLNMSPRGSSTSKEPDKVQQLEVWAPGEFELRLFCIYSPVAPFLWMATNTSNWMLMIFIMAAVGVQLHTQMSFYDALLKDRQIISEEVMHEYNDKFVYPRVHPLKREIGVMTHESEMIPNRFDR</sequence>
<feature type="region of interest" description="Disordered" evidence="5">
    <location>
        <begin position="73"/>
        <end position="96"/>
    </location>
</feature>
<dbReference type="RefSeq" id="XP_007863382.1">
    <property type="nucleotide sequence ID" value="XM_007865191.1"/>
</dbReference>
<organism evidence="7 8">
    <name type="scientific">Gloeophyllum trabeum (strain ATCC 11539 / FP-39264 / Madison 617)</name>
    <name type="common">Brown rot fungus</name>
    <dbReference type="NCBI Taxonomy" id="670483"/>
    <lineage>
        <taxon>Eukaryota</taxon>
        <taxon>Fungi</taxon>
        <taxon>Dikarya</taxon>
        <taxon>Basidiomycota</taxon>
        <taxon>Agaricomycotina</taxon>
        <taxon>Agaricomycetes</taxon>
        <taxon>Gloeophyllales</taxon>
        <taxon>Gloeophyllaceae</taxon>
        <taxon>Gloeophyllum</taxon>
    </lineage>
</organism>
<dbReference type="AlphaFoldDB" id="S7RXM3"/>
<feature type="transmembrane region" description="Helical" evidence="6">
    <location>
        <begin position="309"/>
        <end position="330"/>
    </location>
</feature>
<dbReference type="Proteomes" id="UP000030669">
    <property type="component" value="Unassembled WGS sequence"/>
</dbReference>
<evidence type="ECO:0000256" key="5">
    <source>
        <dbReference type="SAM" id="MobiDB-lite"/>
    </source>
</evidence>
<evidence type="ECO:0000256" key="1">
    <source>
        <dbReference type="ARBA" id="ARBA00004127"/>
    </source>
</evidence>
<dbReference type="EMBL" id="KB469298">
    <property type="protein sequence ID" value="EPQ58114.1"/>
    <property type="molecule type" value="Genomic_DNA"/>
</dbReference>
<dbReference type="GO" id="GO:0012505">
    <property type="term" value="C:endomembrane system"/>
    <property type="evidence" value="ECO:0007669"/>
    <property type="project" value="UniProtKB-SubCell"/>
</dbReference>
<dbReference type="HOGENOM" id="CLU_062849_0_0_1"/>
<dbReference type="GeneID" id="19308253"/>
<dbReference type="GO" id="GO:0043007">
    <property type="term" value="P:maintenance of rDNA"/>
    <property type="evidence" value="ECO:0007669"/>
    <property type="project" value="TreeGrafter"/>
</dbReference>
<evidence type="ECO:0000256" key="6">
    <source>
        <dbReference type="SAM" id="Phobius"/>
    </source>
</evidence>
<proteinExistence type="predicted"/>
<reference evidence="7 8" key="1">
    <citation type="journal article" date="2012" name="Science">
        <title>The Paleozoic origin of enzymatic lignin decomposition reconstructed from 31 fungal genomes.</title>
        <authorList>
            <person name="Floudas D."/>
            <person name="Binder M."/>
            <person name="Riley R."/>
            <person name="Barry K."/>
            <person name="Blanchette R.A."/>
            <person name="Henrissat B."/>
            <person name="Martinez A.T."/>
            <person name="Otillar R."/>
            <person name="Spatafora J.W."/>
            <person name="Yadav J.S."/>
            <person name="Aerts A."/>
            <person name="Benoit I."/>
            <person name="Boyd A."/>
            <person name="Carlson A."/>
            <person name="Copeland A."/>
            <person name="Coutinho P.M."/>
            <person name="de Vries R.P."/>
            <person name="Ferreira P."/>
            <person name="Findley K."/>
            <person name="Foster B."/>
            <person name="Gaskell J."/>
            <person name="Glotzer D."/>
            <person name="Gorecki P."/>
            <person name="Heitman J."/>
            <person name="Hesse C."/>
            <person name="Hori C."/>
            <person name="Igarashi K."/>
            <person name="Jurgens J.A."/>
            <person name="Kallen N."/>
            <person name="Kersten P."/>
            <person name="Kohler A."/>
            <person name="Kuees U."/>
            <person name="Kumar T.K.A."/>
            <person name="Kuo A."/>
            <person name="LaButti K."/>
            <person name="Larrondo L.F."/>
            <person name="Lindquist E."/>
            <person name="Ling A."/>
            <person name="Lombard V."/>
            <person name="Lucas S."/>
            <person name="Lundell T."/>
            <person name="Martin R."/>
            <person name="McLaughlin D.J."/>
            <person name="Morgenstern I."/>
            <person name="Morin E."/>
            <person name="Murat C."/>
            <person name="Nagy L.G."/>
            <person name="Nolan M."/>
            <person name="Ohm R.A."/>
            <person name="Patyshakuliyeva A."/>
            <person name="Rokas A."/>
            <person name="Ruiz-Duenas F.J."/>
            <person name="Sabat G."/>
            <person name="Salamov A."/>
            <person name="Samejima M."/>
            <person name="Schmutz J."/>
            <person name="Slot J.C."/>
            <person name="St John F."/>
            <person name="Stenlid J."/>
            <person name="Sun H."/>
            <person name="Sun S."/>
            <person name="Syed K."/>
            <person name="Tsang A."/>
            <person name="Wiebenga A."/>
            <person name="Young D."/>
            <person name="Pisabarro A."/>
            <person name="Eastwood D.C."/>
            <person name="Martin F."/>
            <person name="Cullen D."/>
            <person name="Grigoriev I.V."/>
            <person name="Hibbett D.S."/>
        </authorList>
    </citation>
    <scope>NUCLEOTIDE SEQUENCE [LARGE SCALE GENOMIC DNA]</scope>
    <source>
        <strain evidence="7 8">ATCC 11539</strain>
    </source>
</reference>
<dbReference type="InterPro" id="IPR018819">
    <property type="entry name" value="Nur1/Mug154"/>
</dbReference>
<dbReference type="OMA" id="WEAARSH"/>
<keyword evidence="3 6" id="KW-1133">Transmembrane helix</keyword>
<dbReference type="STRING" id="670483.S7RXM3"/>
<evidence type="ECO:0000256" key="2">
    <source>
        <dbReference type="ARBA" id="ARBA00022692"/>
    </source>
</evidence>
<evidence type="ECO:0000313" key="8">
    <source>
        <dbReference type="Proteomes" id="UP000030669"/>
    </source>
</evidence>
<protein>
    <recommendedName>
        <fullName evidence="9">Nuclear rim protein 1</fullName>
    </recommendedName>
</protein>
<dbReference type="GO" id="GO:0007096">
    <property type="term" value="P:regulation of exit from mitosis"/>
    <property type="evidence" value="ECO:0007669"/>
    <property type="project" value="TreeGrafter"/>
</dbReference>
<evidence type="ECO:0000256" key="3">
    <source>
        <dbReference type="ARBA" id="ARBA00022989"/>
    </source>
</evidence>
<evidence type="ECO:0000313" key="7">
    <source>
        <dbReference type="EMBL" id="EPQ58114.1"/>
    </source>
</evidence>
<keyword evidence="8" id="KW-1185">Reference proteome</keyword>
<dbReference type="KEGG" id="gtr:GLOTRDRAFT_72177"/>
<dbReference type="Pfam" id="PF10332">
    <property type="entry name" value="DUF2418"/>
    <property type="match status" value="1"/>
</dbReference>
<keyword evidence="4 6" id="KW-0472">Membrane</keyword>
<feature type="compositionally biased region" description="Polar residues" evidence="5">
    <location>
        <begin position="10"/>
        <end position="33"/>
    </location>
</feature>
<name>S7RXM3_GLOTA</name>
<dbReference type="OrthoDB" id="3363151at2759"/>
<feature type="region of interest" description="Disordered" evidence="5">
    <location>
        <begin position="1"/>
        <end position="60"/>
    </location>
</feature>
<dbReference type="PANTHER" id="PTHR28293:SF1">
    <property type="entry name" value="NUCLEAR RIM PROTEIN 1"/>
    <property type="match status" value="1"/>
</dbReference>
<dbReference type="PANTHER" id="PTHR28293">
    <property type="entry name" value="NUCLEAR RIM PROTEIN 1"/>
    <property type="match status" value="1"/>
</dbReference>
<keyword evidence="2 6" id="KW-0812">Transmembrane</keyword>
<gene>
    <name evidence="7" type="ORF">GLOTRDRAFT_72177</name>
</gene>
<feature type="compositionally biased region" description="Polar residues" evidence="5">
    <location>
        <begin position="44"/>
        <end position="58"/>
    </location>
</feature>
<comment type="subcellular location">
    <subcellularLocation>
        <location evidence="1">Endomembrane system</location>
        <topology evidence="1">Multi-pass membrane protein</topology>
    </subcellularLocation>
</comment>
<evidence type="ECO:0008006" key="9">
    <source>
        <dbReference type="Google" id="ProtNLM"/>
    </source>
</evidence>
<accession>S7RXM3</accession>
<dbReference type="eggNOG" id="ENOG502S81A">
    <property type="taxonomic scope" value="Eukaryota"/>
</dbReference>